<dbReference type="Proteomes" id="UP000785200">
    <property type="component" value="Unassembled WGS sequence"/>
</dbReference>
<evidence type="ECO:0000256" key="6">
    <source>
        <dbReference type="ARBA" id="ARBA00023139"/>
    </source>
</evidence>
<keyword evidence="3 10" id="KW-0812">Transmembrane</keyword>
<organism evidence="13 14">
    <name type="scientific">Hyphodiscus hymeniophilus</name>
    <dbReference type="NCBI Taxonomy" id="353542"/>
    <lineage>
        <taxon>Eukaryota</taxon>
        <taxon>Fungi</taxon>
        <taxon>Dikarya</taxon>
        <taxon>Ascomycota</taxon>
        <taxon>Pezizomycotina</taxon>
        <taxon>Leotiomycetes</taxon>
        <taxon>Helotiales</taxon>
        <taxon>Hyphodiscaceae</taxon>
        <taxon>Hyphodiscus</taxon>
    </lineage>
</organism>
<feature type="compositionally biased region" description="Basic and acidic residues" evidence="11">
    <location>
        <begin position="265"/>
        <end position="278"/>
    </location>
</feature>
<evidence type="ECO:0000256" key="8">
    <source>
        <dbReference type="ARBA" id="ARBA00023315"/>
    </source>
</evidence>
<dbReference type="Pfam" id="PF01529">
    <property type="entry name" value="DHHC"/>
    <property type="match status" value="1"/>
</dbReference>
<keyword evidence="14" id="KW-1185">Reference proteome</keyword>
<evidence type="ECO:0000256" key="7">
    <source>
        <dbReference type="ARBA" id="ARBA00023288"/>
    </source>
</evidence>
<accession>A0A9P6VJC5</accession>
<evidence type="ECO:0000313" key="14">
    <source>
        <dbReference type="Proteomes" id="UP000785200"/>
    </source>
</evidence>
<feature type="transmembrane region" description="Helical" evidence="10">
    <location>
        <begin position="27"/>
        <end position="49"/>
    </location>
</feature>
<feature type="compositionally biased region" description="Basic and acidic residues" evidence="11">
    <location>
        <begin position="470"/>
        <end position="487"/>
    </location>
</feature>
<evidence type="ECO:0000256" key="5">
    <source>
        <dbReference type="ARBA" id="ARBA00023136"/>
    </source>
</evidence>
<evidence type="ECO:0000256" key="3">
    <source>
        <dbReference type="ARBA" id="ARBA00022692"/>
    </source>
</evidence>
<keyword evidence="8 10" id="KW-0012">Acyltransferase</keyword>
<keyword evidence="5 10" id="KW-0472">Membrane</keyword>
<dbReference type="EMBL" id="VNKQ01000009">
    <property type="protein sequence ID" value="KAG0648849.1"/>
    <property type="molecule type" value="Genomic_DNA"/>
</dbReference>
<dbReference type="InterPro" id="IPR039859">
    <property type="entry name" value="PFA4/ZDH16/20/ERF2-like"/>
</dbReference>
<comment type="domain">
    <text evidence="10">The DHHC domain is required for palmitoyltransferase activity.</text>
</comment>
<evidence type="ECO:0000256" key="11">
    <source>
        <dbReference type="SAM" id="MobiDB-lite"/>
    </source>
</evidence>
<feature type="transmembrane region" description="Helical" evidence="10">
    <location>
        <begin position="169"/>
        <end position="190"/>
    </location>
</feature>
<dbReference type="OrthoDB" id="302728at2759"/>
<comment type="similarity">
    <text evidence="10">Belongs to the DHHC palmitoyltransferase family.</text>
</comment>
<keyword evidence="4 10" id="KW-1133">Transmembrane helix</keyword>
<proteinExistence type="inferred from homology"/>
<evidence type="ECO:0000256" key="4">
    <source>
        <dbReference type="ARBA" id="ARBA00022989"/>
    </source>
</evidence>
<name>A0A9P6VJC5_9HELO</name>
<comment type="subcellular location">
    <subcellularLocation>
        <location evidence="1">Membrane</location>
        <topology evidence="1">Multi-pass membrane protein</topology>
    </subcellularLocation>
</comment>
<feature type="region of interest" description="Disordered" evidence="11">
    <location>
        <begin position="384"/>
        <end position="494"/>
    </location>
</feature>
<gene>
    <name evidence="13" type="ORF">D0Z07_5099</name>
</gene>
<dbReference type="PANTHER" id="PTHR12246">
    <property type="entry name" value="PALMITOYLTRANSFERASE ZDHHC16"/>
    <property type="match status" value="1"/>
</dbReference>
<evidence type="ECO:0000313" key="13">
    <source>
        <dbReference type="EMBL" id="KAG0648849.1"/>
    </source>
</evidence>
<evidence type="ECO:0000256" key="1">
    <source>
        <dbReference type="ARBA" id="ARBA00004141"/>
    </source>
</evidence>
<evidence type="ECO:0000259" key="12">
    <source>
        <dbReference type="Pfam" id="PF01529"/>
    </source>
</evidence>
<dbReference type="GO" id="GO:0019706">
    <property type="term" value="F:protein-cysteine S-palmitoyltransferase activity"/>
    <property type="evidence" value="ECO:0007669"/>
    <property type="project" value="UniProtKB-EC"/>
</dbReference>
<evidence type="ECO:0000256" key="10">
    <source>
        <dbReference type="RuleBase" id="RU079119"/>
    </source>
</evidence>
<feature type="compositionally biased region" description="Polar residues" evidence="11">
    <location>
        <begin position="279"/>
        <end position="291"/>
    </location>
</feature>
<dbReference type="PROSITE" id="PS50216">
    <property type="entry name" value="DHHC"/>
    <property type="match status" value="1"/>
</dbReference>
<comment type="caution">
    <text evidence="13">The sequence shown here is derived from an EMBL/GenBank/DDBJ whole genome shotgun (WGS) entry which is preliminary data.</text>
</comment>
<evidence type="ECO:0000256" key="9">
    <source>
        <dbReference type="ARBA" id="ARBA00048048"/>
    </source>
</evidence>
<protein>
    <recommendedName>
        <fullName evidence="10">Palmitoyltransferase</fullName>
        <ecNumber evidence="10">2.3.1.225</ecNumber>
    </recommendedName>
</protein>
<evidence type="ECO:0000256" key="2">
    <source>
        <dbReference type="ARBA" id="ARBA00022679"/>
    </source>
</evidence>
<dbReference type="InterPro" id="IPR001594">
    <property type="entry name" value="Palmitoyltrfase_DHHC"/>
</dbReference>
<feature type="compositionally biased region" description="Basic and acidic residues" evidence="11">
    <location>
        <begin position="384"/>
        <end position="393"/>
    </location>
</feature>
<feature type="transmembrane region" description="Helical" evidence="10">
    <location>
        <begin position="61"/>
        <end position="81"/>
    </location>
</feature>
<sequence length="525" mass="59651">MATLAPPSPSRSPTRMPRKWARKCERYCCIGVTYFPLFFVYSITSWAVWVEATIGFLATKSVWIGNGTSLLGIALFLLLNWSYTTAVFTSPGTTTNTNDDYNSLPTHAPPVATNFTVKSNGELRFCKKCQARKPDRAHHCSTCRKCVLKMDHHCPWLATCVGLHNYKAFLLFLIYTTLFCFVCLGVSATWVWREIVNEGEYTESLMPVNYVMLAVVSGIIGLVLAGFTGWHILLASRGQTTIECLEKTRYLSPLRKSMQRQHIPQQRDSRDYVQEPRDTQQNGSPRIAHQQQDTMAHGEQRQFHNYDAMERMRARQRYEEYLDEQDSEKLPSAFDLGWKKNLLHLFGPRKAFWAFPICNTTGDGWSWEPSPKWLESRDRIAREREEQRSRERNAGWGGDDPVPSISVPTSDGAGRHYVAYPTRSTSKADRILGRSPNRYADEESGSGALSMHTIRSRDGLDEDDYEISSDEDKAEQRALDRKADRKAAGGWPHKVGIVTNTLLGNTVARQKDDVRGWDGQDEGVD</sequence>
<dbReference type="GO" id="GO:0016020">
    <property type="term" value="C:membrane"/>
    <property type="evidence" value="ECO:0007669"/>
    <property type="project" value="UniProtKB-SubCell"/>
</dbReference>
<dbReference type="AlphaFoldDB" id="A0A9P6VJC5"/>
<reference evidence="13" key="1">
    <citation type="submission" date="2019-07" db="EMBL/GenBank/DDBJ databases">
        <title>Hyphodiscus hymeniophilus genome sequencing and assembly.</title>
        <authorList>
            <person name="Kramer G."/>
            <person name="Nodwell J."/>
        </authorList>
    </citation>
    <scope>NUCLEOTIDE SEQUENCE</scope>
    <source>
        <strain evidence="13">ATCC 34498</strain>
    </source>
</reference>
<dbReference type="EC" id="2.3.1.225" evidence="10"/>
<feature type="region of interest" description="Disordered" evidence="11">
    <location>
        <begin position="256"/>
        <end position="291"/>
    </location>
</feature>
<keyword evidence="7" id="KW-0449">Lipoprotein</keyword>
<keyword evidence="6" id="KW-0564">Palmitate</keyword>
<feature type="domain" description="Palmitoyltransferase DHHC" evidence="12">
    <location>
        <begin position="120"/>
        <end position="246"/>
    </location>
</feature>
<feature type="compositionally biased region" description="Acidic residues" evidence="11">
    <location>
        <begin position="460"/>
        <end position="469"/>
    </location>
</feature>
<keyword evidence="2 10" id="KW-0808">Transferase</keyword>
<comment type="catalytic activity">
    <reaction evidence="9 10">
        <text>L-cysteinyl-[protein] + hexadecanoyl-CoA = S-hexadecanoyl-L-cysteinyl-[protein] + CoA</text>
        <dbReference type="Rhea" id="RHEA:36683"/>
        <dbReference type="Rhea" id="RHEA-COMP:10131"/>
        <dbReference type="Rhea" id="RHEA-COMP:11032"/>
        <dbReference type="ChEBI" id="CHEBI:29950"/>
        <dbReference type="ChEBI" id="CHEBI:57287"/>
        <dbReference type="ChEBI" id="CHEBI:57379"/>
        <dbReference type="ChEBI" id="CHEBI:74151"/>
        <dbReference type="EC" id="2.3.1.225"/>
    </reaction>
</comment>
<feature type="transmembrane region" description="Helical" evidence="10">
    <location>
        <begin position="210"/>
        <end position="233"/>
    </location>
</feature>